<dbReference type="InterPro" id="IPR027417">
    <property type="entry name" value="P-loop_NTPase"/>
</dbReference>
<comment type="caution">
    <text evidence="5">The sequence shown here is derived from an EMBL/GenBank/DDBJ whole genome shotgun (WGS) entry which is preliminary data.</text>
</comment>
<evidence type="ECO:0000313" key="6">
    <source>
        <dbReference type="Proteomes" id="UP000663868"/>
    </source>
</evidence>
<evidence type="ECO:0000259" key="3">
    <source>
        <dbReference type="Pfam" id="PF00004"/>
    </source>
</evidence>
<dbReference type="GO" id="GO:0030970">
    <property type="term" value="P:retrograde protein transport, ER to cytosol"/>
    <property type="evidence" value="ECO:0007669"/>
    <property type="project" value="TreeGrafter"/>
</dbReference>
<dbReference type="Gene3D" id="3.40.50.300">
    <property type="entry name" value="P-loop containing nucleotide triphosphate hydrolases"/>
    <property type="match status" value="2"/>
</dbReference>
<dbReference type="Proteomes" id="UP000663860">
    <property type="component" value="Unassembled WGS sequence"/>
</dbReference>
<dbReference type="GO" id="GO:0005524">
    <property type="term" value="F:ATP binding"/>
    <property type="evidence" value="ECO:0007669"/>
    <property type="project" value="UniProtKB-KW"/>
</dbReference>
<dbReference type="GO" id="GO:0097352">
    <property type="term" value="P:autophagosome maturation"/>
    <property type="evidence" value="ECO:0007669"/>
    <property type="project" value="TreeGrafter"/>
</dbReference>
<evidence type="ECO:0000313" key="5">
    <source>
        <dbReference type="EMBL" id="CAF3889537.1"/>
    </source>
</evidence>
<dbReference type="SUPFAM" id="SSF52540">
    <property type="entry name" value="P-loop containing nucleoside triphosphate hydrolases"/>
    <property type="match status" value="1"/>
</dbReference>
<accession>A0A819GUI4</accession>
<organism evidence="5 6">
    <name type="scientific">Adineta steineri</name>
    <dbReference type="NCBI Taxonomy" id="433720"/>
    <lineage>
        <taxon>Eukaryota</taxon>
        <taxon>Metazoa</taxon>
        <taxon>Spiralia</taxon>
        <taxon>Gnathifera</taxon>
        <taxon>Rotifera</taxon>
        <taxon>Eurotatoria</taxon>
        <taxon>Bdelloidea</taxon>
        <taxon>Adinetida</taxon>
        <taxon>Adinetidae</taxon>
        <taxon>Adineta</taxon>
    </lineage>
</organism>
<dbReference type="GO" id="GO:0005634">
    <property type="term" value="C:nucleus"/>
    <property type="evidence" value="ECO:0007669"/>
    <property type="project" value="TreeGrafter"/>
</dbReference>
<dbReference type="PANTHER" id="PTHR23077:SF171">
    <property type="entry name" value="NUCLEAR VALOSIN-CONTAINING PROTEIN-LIKE"/>
    <property type="match status" value="1"/>
</dbReference>
<dbReference type="AlphaFoldDB" id="A0A819GUI4"/>
<dbReference type="Proteomes" id="UP000663868">
    <property type="component" value="Unassembled WGS sequence"/>
</dbReference>
<dbReference type="GO" id="GO:0031593">
    <property type="term" value="F:polyubiquitin modification-dependent protein binding"/>
    <property type="evidence" value="ECO:0007669"/>
    <property type="project" value="TreeGrafter"/>
</dbReference>
<sequence>MLNWVGAAIPECVTFGNRKHSPLNDIDYDDIGGLESIKRELQALSQYPIEYPEKILKFGITPSRGVLLYIPSGCVKSPELLTMSFSESEINVRDVFEKARQVASCILFFDDLESIARDADINLLAKSTQGFSSTDLIEIC</sequence>
<dbReference type="Pfam" id="PF00004">
    <property type="entry name" value="AAA"/>
    <property type="match status" value="1"/>
</dbReference>
<evidence type="ECO:0000256" key="2">
    <source>
        <dbReference type="ARBA" id="ARBA00022840"/>
    </source>
</evidence>
<dbReference type="GO" id="GO:0005829">
    <property type="term" value="C:cytosol"/>
    <property type="evidence" value="ECO:0007669"/>
    <property type="project" value="TreeGrafter"/>
</dbReference>
<dbReference type="GO" id="GO:0034098">
    <property type="term" value="C:VCP-NPL4-UFD1 AAA ATPase complex"/>
    <property type="evidence" value="ECO:0007669"/>
    <property type="project" value="TreeGrafter"/>
</dbReference>
<feature type="domain" description="ATPase AAA-type core" evidence="3">
    <location>
        <begin position="75"/>
        <end position="119"/>
    </location>
</feature>
<dbReference type="GO" id="GO:0051228">
    <property type="term" value="P:mitotic spindle disassembly"/>
    <property type="evidence" value="ECO:0007669"/>
    <property type="project" value="TreeGrafter"/>
</dbReference>
<keyword evidence="1" id="KW-0547">Nucleotide-binding</keyword>
<dbReference type="GO" id="GO:0016887">
    <property type="term" value="F:ATP hydrolysis activity"/>
    <property type="evidence" value="ECO:0007669"/>
    <property type="project" value="InterPro"/>
</dbReference>
<dbReference type="EMBL" id="CAJNOE010001395">
    <property type="protein sequence ID" value="CAF1419443.1"/>
    <property type="molecule type" value="Genomic_DNA"/>
</dbReference>
<dbReference type="InterPro" id="IPR050168">
    <property type="entry name" value="AAA_ATPase_domain"/>
</dbReference>
<dbReference type="PANTHER" id="PTHR23077">
    <property type="entry name" value="AAA-FAMILY ATPASE"/>
    <property type="match status" value="1"/>
</dbReference>
<dbReference type="EMBL" id="CAJOBB010001679">
    <property type="protein sequence ID" value="CAF3889537.1"/>
    <property type="molecule type" value="Genomic_DNA"/>
</dbReference>
<evidence type="ECO:0000313" key="4">
    <source>
        <dbReference type="EMBL" id="CAF1419443.1"/>
    </source>
</evidence>
<dbReference type="InterPro" id="IPR003959">
    <property type="entry name" value="ATPase_AAA_core"/>
</dbReference>
<keyword evidence="2" id="KW-0067">ATP-binding</keyword>
<name>A0A819GUI4_9BILA</name>
<protein>
    <recommendedName>
        <fullName evidence="3">ATPase AAA-type core domain-containing protein</fullName>
    </recommendedName>
</protein>
<reference evidence="5" key="1">
    <citation type="submission" date="2021-02" db="EMBL/GenBank/DDBJ databases">
        <authorList>
            <person name="Nowell W R."/>
        </authorList>
    </citation>
    <scope>NUCLEOTIDE SEQUENCE</scope>
</reference>
<evidence type="ECO:0000256" key="1">
    <source>
        <dbReference type="ARBA" id="ARBA00022741"/>
    </source>
</evidence>
<gene>
    <name evidence="4" type="ORF">IZO911_LOCUS40583</name>
    <name evidence="5" type="ORF">KXQ929_LOCUS22206</name>
</gene>
<proteinExistence type="predicted"/>